<feature type="transmembrane region" description="Helical" evidence="1">
    <location>
        <begin position="33"/>
        <end position="53"/>
    </location>
</feature>
<keyword evidence="1" id="KW-0472">Membrane</keyword>
<sequence>MQPLLCQPLHLWWSSMARPSCYREREFHMTSGQTFQVLLATLVGALLAMAGGYTGSIVGAPPVPVASASAAEAGGLLQMLTSWVIHWP</sequence>
<reference evidence="2" key="1">
    <citation type="submission" date="2021-02" db="EMBL/GenBank/DDBJ databases">
        <authorList>
            <person name="Dougan E. K."/>
            <person name="Rhodes N."/>
            <person name="Thang M."/>
            <person name="Chan C."/>
        </authorList>
    </citation>
    <scope>NUCLEOTIDE SEQUENCE</scope>
</reference>
<dbReference type="Proteomes" id="UP000626109">
    <property type="component" value="Unassembled WGS sequence"/>
</dbReference>
<feature type="non-terminal residue" evidence="2">
    <location>
        <position position="88"/>
    </location>
</feature>
<comment type="caution">
    <text evidence="2">The sequence shown here is derived from an EMBL/GenBank/DDBJ whole genome shotgun (WGS) entry which is preliminary data.</text>
</comment>
<name>A0A813IF43_POLGL</name>
<evidence type="ECO:0000256" key="1">
    <source>
        <dbReference type="SAM" id="Phobius"/>
    </source>
</evidence>
<organism evidence="2 3">
    <name type="scientific">Polarella glacialis</name>
    <name type="common">Dinoflagellate</name>
    <dbReference type="NCBI Taxonomy" id="89957"/>
    <lineage>
        <taxon>Eukaryota</taxon>
        <taxon>Sar</taxon>
        <taxon>Alveolata</taxon>
        <taxon>Dinophyceae</taxon>
        <taxon>Suessiales</taxon>
        <taxon>Suessiaceae</taxon>
        <taxon>Polarella</taxon>
    </lineage>
</organism>
<dbReference type="AlphaFoldDB" id="A0A813IF43"/>
<protein>
    <submittedName>
        <fullName evidence="2">Uncharacterized protein</fullName>
    </submittedName>
</protein>
<evidence type="ECO:0000313" key="2">
    <source>
        <dbReference type="EMBL" id="CAE8649536.1"/>
    </source>
</evidence>
<keyword evidence="1" id="KW-1133">Transmembrane helix</keyword>
<accession>A0A813IF43</accession>
<gene>
    <name evidence="2" type="ORF">PGLA2088_LOCUS7511</name>
</gene>
<dbReference type="EMBL" id="CAJNNW010007804">
    <property type="protein sequence ID" value="CAE8649536.1"/>
    <property type="molecule type" value="Genomic_DNA"/>
</dbReference>
<keyword evidence="1" id="KW-0812">Transmembrane</keyword>
<proteinExistence type="predicted"/>
<evidence type="ECO:0000313" key="3">
    <source>
        <dbReference type="Proteomes" id="UP000626109"/>
    </source>
</evidence>